<dbReference type="Pfam" id="PF09723">
    <property type="entry name" value="Zn_ribbon_8"/>
    <property type="match status" value="1"/>
</dbReference>
<name>A0A0F7K350_9GAMM</name>
<proteinExistence type="predicted"/>
<gene>
    <name evidence="3" type="ORF">AAY24_16100</name>
</gene>
<dbReference type="AlphaFoldDB" id="A0A0F7K350"/>
<dbReference type="Gene3D" id="2.20.28.30">
    <property type="entry name" value="RNA polymerase ii, chain L"/>
    <property type="match status" value="1"/>
</dbReference>
<keyword evidence="4" id="KW-1185">Reference proteome</keyword>
<reference evidence="3 4" key="1">
    <citation type="journal article" date="2015" name="Genome Announc.">
        <title>Complete Genome Sequence of Sedimenticola thiotaurini Strain SIP-G1, a Polyphosphate- and Polyhydroxyalkanoate-Accumulating Sulfur-Oxidizing Gammaproteobacterium Isolated from Salt Marsh Sediments.</title>
        <authorList>
            <person name="Flood B.E."/>
            <person name="Jones D.S."/>
            <person name="Bailey J.V."/>
        </authorList>
    </citation>
    <scope>NUCLEOTIDE SEQUENCE [LARGE SCALE GENOMIC DNA]</scope>
    <source>
        <strain evidence="3 4">SIP-G1</strain>
    </source>
</reference>
<dbReference type="KEGG" id="seds:AAY24_16100"/>
<feature type="compositionally biased region" description="Low complexity" evidence="1">
    <location>
        <begin position="76"/>
        <end position="90"/>
    </location>
</feature>
<dbReference type="RefSeq" id="WP_046860551.1">
    <property type="nucleotide sequence ID" value="NZ_CP011412.1"/>
</dbReference>
<protein>
    <recommendedName>
        <fullName evidence="2">Putative regulatory protein FmdB zinc ribbon domain-containing protein</fullName>
    </recommendedName>
</protein>
<dbReference type="NCBIfam" id="TIGR02605">
    <property type="entry name" value="CxxC_CxxC_SSSS"/>
    <property type="match status" value="1"/>
</dbReference>
<dbReference type="EMBL" id="CP011412">
    <property type="protein sequence ID" value="AKH21630.1"/>
    <property type="molecule type" value="Genomic_DNA"/>
</dbReference>
<sequence length="90" mass="9772">MPIYEYRCEACGHELEAMQRMSDEALTECPKCGKPALKKLISAAGFRLKGQGWYETDFKSGKQKNLHSGDKQDSKPAPACGAGACSSCEP</sequence>
<dbReference type="OrthoDB" id="9813321at2"/>
<accession>A0A0F7K350</accession>
<dbReference type="PANTHER" id="PTHR34404">
    <property type="entry name" value="REGULATORY PROTEIN, FMDB FAMILY"/>
    <property type="match status" value="1"/>
</dbReference>
<evidence type="ECO:0000259" key="2">
    <source>
        <dbReference type="SMART" id="SM00834"/>
    </source>
</evidence>
<feature type="domain" description="Putative regulatory protein FmdB zinc ribbon" evidence="2">
    <location>
        <begin position="1"/>
        <end position="42"/>
    </location>
</feature>
<dbReference type="Proteomes" id="UP000034410">
    <property type="component" value="Chromosome"/>
</dbReference>
<evidence type="ECO:0000313" key="3">
    <source>
        <dbReference type="EMBL" id="AKH21630.1"/>
    </source>
</evidence>
<feature type="region of interest" description="Disordered" evidence="1">
    <location>
        <begin position="60"/>
        <end position="90"/>
    </location>
</feature>
<dbReference type="InterPro" id="IPR013429">
    <property type="entry name" value="Regulatory_FmdB_Zinc_ribbon"/>
</dbReference>
<dbReference type="PANTHER" id="PTHR34404:SF2">
    <property type="entry name" value="CONSERVED SERINE RICH PROTEIN"/>
    <property type="match status" value="1"/>
</dbReference>
<evidence type="ECO:0000256" key="1">
    <source>
        <dbReference type="SAM" id="MobiDB-lite"/>
    </source>
</evidence>
<dbReference type="SMART" id="SM00834">
    <property type="entry name" value="CxxC_CXXC_SSSS"/>
    <property type="match status" value="1"/>
</dbReference>
<organism evidence="3 4">
    <name type="scientific">Sedimenticola thiotaurini</name>
    <dbReference type="NCBI Taxonomy" id="1543721"/>
    <lineage>
        <taxon>Bacteria</taxon>
        <taxon>Pseudomonadati</taxon>
        <taxon>Pseudomonadota</taxon>
        <taxon>Gammaproteobacteria</taxon>
        <taxon>Chromatiales</taxon>
        <taxon>Sedimenticolaceae</taxon>
        <taxon>Sedimenticola</taxon>
    </lineage>
</organism>
<evidence type="ECO:0000313" key="4">
    <source>
        <dbReference type="Proteomes" id="UP000034410"/>
    </source>
</evidence>